<name>A0A7R8CHT5_LEPSM</name>
<dbReference type="EMBL" id="HG994592">
    <property type="protein sequence ID" value="CAF2826422.1"/>
    <property type="molecule type" value="Genomic_DNA"/>
</dbReference>
<feature type="domain" description="PiggyBac transposable element-derived protein" evidence="1">
    <location>
        <begin position="1"/>
        <end position="125"/>
    </location>
</feature>
<dbReference type="Proteomes" id="UP000675881">
    <property type="component" value="Chromosome 13"/>
</dbReference>
<evidence type="ECO:0000259" key="1">
    <source>
        <dbReference type="Pfam" id="PF13843"/>
    </source>
</evidence>
<dbReference type="OrthoDB" id="6378761at2759"/>
<proteinExistence type="predicted"/>
<dbReference type="GO" id="GO:0043565">
    <property type="term" value="F:sequence-specific DNA binding"/>
    <property type="evidence" value="ECO:0007669"/>
    <property type="project" value="TreeGrafter"/>
</dbReference>
<dbReference type="PANTHER" id="PTHR47055:SF3">
    <property type="entry name" value="PHORBOL-ESTER_DAG-TYPE DOMAIN-CONTAINING PROTEIN"/>
    <property type="match status" value="1"/>
</dbReference>
<reference evidence="2" key="1">
    <citation type="submission" date="2021-02" db="EMBL/GenBank/DDBJ databases">
        <authorList>
            <person name="Bekaert M."/>
        </authorList>
    </citation>
    <scope>NUCLEOTIDE SEQUENCE</scope>
    <source>
        <strain evidence="2">IoA-00</strain>
    </source>
</reference>
<dbReference type="InterPro" id="IPR052638">
    <property type="entry name" value="PiggyBac_TE-derived"/>
</dbReference>
<gene>
    <name evidence="2" type="ORF">LSAA_4013</name>
</gene>
<evidence type="ECO:0000313" key="2">
    <source>
        <dbReference type="EMBL" id="CAF2826422.1"/>
    </source>
</evidence>
<organism evidence="2 3">
    <name type="scientific">Lepeophtheirus salmonis</name>
    <name type="common">Salmon louse</name>
    <name type="synonym">Caligus salmonis</name>
    <dbReference type="NCBI Taxonomy" id="72036"/>
    <lineage>
        <taxon>Eukaryota</taxon>
        <taxon>Metazoa</taxon>
        <taxon>Ecdysozoa</taxon>
        <taxon>Arthropoda</taxon>
        <taxon>Crustacea</taxon>
        <taxon>Multicrustacea</taxon>
        <taxon>Hexanauplia</taxon>
        <taxon>Copepoda</taxon>
        <taxon>Siphonostomatoida</taxon>
        <taxon>Caligidae</taxon>
        <taxon>Lepeophtheirus</taxon>
    </lineage>
</organism>
<accession>A0A7R8CHT5</accession>
<sequence length="132" mass="15342">MRRNSFEQTMRVLHFEDNKKLSQDQFYKVRPLFQHLNEVCKQKKKVTEHCSIDEIMIPYYGKHGYKQFICGKAIRFGFKVWDACWSDGSLLHAEPFSSIPTNIVDRNLGQGPNVVMKMVKQLELQASATSSL</sequence>
<dbReference type="PANTHER" id="PTHR47055">
    <property type="entry name" value="DDE_TNP_1_7 DOMAIN-CONTAINING PROTEIN"/>
    <property type="match status" value="1"/>
</dbReference>
<protein>
    <submittedName>
        <fullName evidence="2">(salmon louse) hypothetical protein</fullName>
    </submittedName>
</protein>
<evidence type="ECO:0000313" key="3">
    <source>
        <dbReference type="Proteomes" id="UP000675881"/>
    </source>
</evidence>
<keyword evidence="3" id="KW-1185">Reference proteome</keyword>
<dbReference type="Pfam" id="PF13843">
    <property type="entry name" value="DDE_Tnp_1_7"/>
    <property type="match status" value="1"/>
</dbReference>
<dbReference type="InterPro" id="IPR029526">
    <property type="entry name" value="PGBD"/>
</dbReference>
<dbReference type="AlphaFoldDB" id="A0A7R8CHT5"/>